<name>A0A2T9YJ99_9FUNG</name>
<feature type="coiled-coil region" evidence="1">
    <location>
        <begin position="272"/>
        <end position="331"/>
    </location>
</feature>
<protein>
    <submittedName>
        <fullName evidence="3">Uncharacterized protein</fullName>
    </submittedName>
</protein>
<gene>
    <name evidence="3" type="ORF">BB561_003831</name>
</gene>
<dbReference type="STRING" id="133385.A0A2T9YJ99"/>
<organism evidence="3 4">
    <name type="scientific">Smittium simulii</name>
    <dbReference type="NCBI Taxonomy" id="133385"/>
    <lineage>
        <taxon>Eukaryota</taxon>
        <taxon>Fungi</taxon>
        <taxon>Fungi incertae sedis</taxon>
        <taxon>Zoopagomycota</taxon>
        <taxon>Kickxellomycotina</taxon>
        <taxon>Harpellomycetes</taxon>
        <taxon>Harpellales</taxon>
        <taxon>Legeriomycetaceae</taxon>
        <taxon>Smittium</taxon>
    </lineage>
</organism>
<evidence type="ECO:0000313" key="4">
    <source>
        <dbReference type="Proteomes" id="UP000245383"/>
    </source>
</evidence>
<keyword evidence="1" id="KW-0175">Coiled coil</keyword>
<comment type="caution">
    <text evidence="3">The sequence shown here is derived from an EMBL/GenBank/DDBJ whole genome shotgun (WGS) entry which is preliminary data.</text>
</comment>
<feature type="region of interest" description="Disordered" evidence="2">
    <location>
        <begin position="782"/>
        <end position="815"/>
    </location>
</feature>
<dbReference type="OrthoDB" id="5583791at2759"/>
<evidence type="ECO:0000313" key="3">
    <source>
        <dbReference type="EMBL" id="PVU92411.1"/>
    </source>
</evidence>
<feature type="compositionally biased region" description="Basic and acidic residues" evidence="2">
    <location>
        <begin position="793"/>
        <end position="802"/>
    </location>
</feature>
<dbReference type="AlphaFoldDB" id="A0A2T9YJ99"/>
<evidence type="ECO:0000256" key="1">
    <source>
        <dbReference type="SAM" id="Coils"/>
    </source>
</evidence>
<sequence>MQLVNARTVISLQNNSKNLQEKQLVVPGDTTKYVVLFPNEANPRRIYVDATTTAQSLASTYDCCNTEKAIEHAILGGSTVILTSSVGLDGVNERKKYTNKIIEEIENHVSGTDNLTLTFLYAALTDYNIIDFHKNESIPNEKIKSFNDLHSICKDWAEIQDLFNKDTPLPFILSIRFEYDGDISGPGELNIVDLGTPIWDPSVNISSIADGPIEKSISDFLEKQIIQSLNFAENIRKIRTVPTINLTDRRVFSFQNSLKIGLMHKFELSKENGLLQEKINNIEKDLDDLQHAWADEKRTIEDEIGNLQKQKSDLQTQITLTESEKEDLKLQHVLDIEKKNTETLLIAESVEKLKIELVNKEKINTGLTQDILEMSQKYESSVKSQKKIVNYLRISEERVDELTKQLNESDKPHDDYELSYEKERLKRDKEGLERQISSLKSFLEQANVREEELRLYNENIFKQLSQEKSTTHKLISKLQNKSMSPNDLYLSENIPNSDLTTAINKVINKNSNIIKKPNEKNRISSNNLDIDSYIPSPKLSEVVIYSATKANKNNIAQEISPRISSIDREDKIKKMNKNIKKLNNNKVISDETEQTLNDSDFTINKKVNDKTVQSTTLKTTKNSRNAKKSFDNYIGTEIKKTLSSSKIDNVDSTRVTKSKSTKSKSMKPKKVTISKSKQINKDENNVIDVSEDSAVMKTRSKRQCASNISYFQSPIPSLVPKTNKALYTTSNATNATNDADYSSTGSNSDESLNFENIIIPKSSYLAKNSVAKKPKSKISQMAERIRSRSKNKILNEETDKDLSTTPEPKNKKKRKISIGKNINTLTIGTKANGSELDNNAQSKIKSFSLHGFKLPALKLPNIK</sequence>
<proteinExistence type="predicted"/>
<feature type="coiled-coil region" evidence="1">
    <location>
        <begin position="422"/>
        <end position="449"/>
    </location>
</feature>
<reference evidence="3 4" key="1">
    <citation type="journal article" date="2018" name="MBio">
        <title>Comparative Genomics Reveals the Core Gene Toolbox for the Fungus-Insect Symbiosis.</title>
        <authorList>
            <person name="Wang Y."/>
            <person name="Stata M."/>
            <person name="Wang W."/>
            <person name="Stajich J.E."/>
            <person name="White M.M."/>
            <person name="Moncalvo J.M."/>
        </authorList>
    </citation>
    <scope>NUCLEOTIDE SEQUENCE [LARGE SCALE GENOMIC DNA]</scope>
    <source>
        <strain evidence="3 4">SWE-8-4</strain>
    </source>
</reference>
<accession>A0A2T9YJ99</accession>
<dbReference type="Proteomes" id="UP000245383">
    <property type="component" value="Unassembled WGS sequence"/>
</dbReference>
<keyword evidence="4" id="KW-1185">Reference proteome</keyword>
<evidence type="ECO:0000256" key="2">
    <source>
        <dbReference type="SAM" id="MobiDB-lite"/>
    </source>
</evidence>
<feature type="coiled-coil region" evidence="1">
    <location>
        <begin position="565"/>
        <end position="592"/>
    </location>
</feature>
<dbReference type="EMBL" id="MBFR01000162">
    <property type="protein sequence ID" value="PVU92411.1"/>
    <property type="molecule type" value="Genomic_DNA"/>
</dbReference>